<dbReference type="Pfam" id="PF04352">
    <property type="entry name" value="ProQ"/>
    <property type="match status" value="1"/>
</dbReference>
<dbReference type="SMART" id="SM00945">
    <property type="entry name" value="ProQ"/>
    <property type="match status" value="1"/>
</dbReference>
<evidence type="ECO:0000259" key="4">
    <source>
        <dbReference type="SMART" id="SM00945"/>
    </source>
</evidence>
<dbReference type="InterPro" id="IPR023529">
    <property type="entry name" value="ProQ"/>
</dbReference>
<dbReference type="PANTHER" id="PTHR38106">
    <property type="entry name" value="RNA CHAPERONE PROQ"/>
    <property type="match status" value="1"/>
</dbReference>
<dbReference type="GO" id="GO:0010608">
    <property type="term" value="P:post-transcriptional regulation of gene expression"/>
    <property type="evidence" value="ECO:0007669"/>
    <property type="project" value="InterPro"/>
</dbReference>
<dbReference type="AlphaFoldDB" id="A0A0M6W7B0"/>
<dbReference type="NCBIfam" id="NF003434">
    <property type="entry name" value="PRK04950.1"/>
    <property type="match status" value="1"/>
</dbReference>
<evidence type="ECO:0000256" key="1">
    <source>
        <dbReference type="ARBA" id="ARBA00022490"/>
    </source>
</evidence>
<dbReference type="InterPro" id="IPR016103">
    <property type="entry name" value="ProQ/FinO"/>
</dbReference>
<protein>
    <submittedName>
        <fullName evidence="5">ProP effector</fullName>
    </submittedName>
</protein>
<gene>
    <name evidence="5" type="primary">proQ</name>
    <name evidence="5" type="ORF">SOFFGTOCOR_0367</name>
</gene>
<keyword evidence="6" id="KW-1185">Reference proteome</keyword>
<sequence length="226" mass="26131">MKNQLKLNNKKVISFLVKSFPYCFFVKGLIRPLKIGIFHDIAKRLIEKDCISRTQLRSALRMYTSSKRYLCSMKNGINRIDLDGKDCGELKSEHIIYSSQQLIKLKTRIQSQCFKQKMYITNIVRKKNIKIIKNNNYNKRIISCSYSVSGNKKDQRNDSLLQDKTCSKKEFKSVANINTIKVGQTLKIKIGSSVVDAFILEITKDFFRVQLSSGLAMIVRSKHLTF</sequence>
<accession>A0A0M6W7B0</accession>
<dbReference type="Pfam" id="PF17516">
    <property type="entry name" value="ProQ_C"/>
    <property type="match status" value="1"/>
</dbReference>
<evidence type="ECO:0000313" key="6">
    <source>
        <dbReference type="Proteomes" id="UP000242301"/>
    </source>
</evidence>
<dbReference type="Proteomes" id="UP000242301">
    <property type="component" value="Unassembled WGS sequence"/>
</dbReference>
<dbReference type="SUPFAM" id="SSF48657">
    <property type="entry name" value="FinO-like"/>
    <property type="match status" value="1"/>
</dbReference>
<evidence type="ECO:0000313" key="5">
    <source>
        <dbReference type="EMBL" id="CRK85784.1"/>
    </source>
</evidence>
<dbReference type="Gene3D" id="1.10.1710.10">
    <property type="entry name" value="ProQ/FinO domain"/>
    <property type="match status" value="1"/>
</dbReference>
<organism evidence="5 6">
    <name type="scientific">Candidatus Providencia siddallii</name>
    <dbReference type="NCBI Taxonomy" id="1715285"/>
    <lineage>
        <taxon>Bacteria</taxon>
        <taxon>Pseudomonadati</taxon>
        <taxon>Pseudomonadota</taxon>
        <taxon>Gammaproteobacteria</taxon>
        <taxon>Enterobacterales</taxon>
        <taxon>Morganellaceae</taxon>
        <taxon>Providencia</taxon>
    </lineage>
</organism>
<dbReference type="GO" id="GO:0033592">
    <property type="term" value="F:RNA strand annealing activity"/>
    <property type="evidence" value="ECO:0007669"/>
    <property type="project" value="InterPro"/>
</dbReference>
<dbReference type="InterPro" id="IPR036442">
    <property type="entry name" value="ProQ/FinO_sf"/>
</dbReference>
<keyword evidence="1" id="KW-0963">Cytoplasm</keyword>
<dbReference type="EMBL" id="CVRF01000003">
    <property type="protein sequence ID" value="CRK85784.1"/>
    <property type="molecule type" value="Genomic_DNA"/>
</dbReference>
<evidence type="ECO:0000256" key="2">
    <source>
        <dbReference type="ARBA" id="ARBA00022884"/>
    </source>
</evidence>
<dbReference type="GO" id="GO:0005829">
    <property type="term" value="C:cytosol"/>
    <property type="evidence" value="ECO:0007669"/>
    <property type="project" value="TreeGrafter"/>
</dbReference>
<dbReference type="GO" id="GO:0034057">
    <property type="term" value="F:RNA strand-exchange activity"/>
    <property type="evidence" value="ECO:0007669"/>
    <property type="project" value="InterPro"/>
</dbReference>
<keyword evidence="3" id="KW-0143">Chaperone</keyword>
<name>A0A0M6W7B0_9GAMM</name>
<feature type="domain" description="ProQ/FinO" evidence="4">
    <location>
        <begin position="5"/>
        <end position="118"/>
    </location>
</feature>
<evidence type="ECO:0000256" key="3">
    <source>
        <dbReference type="ARBA" id="ARBA00023186"/>
    </source>
</evidence>
<reference evidence="6" key="1">
    <citation type="submission" date="2015-05" db="EMBL/GenBank/DDBJ databases">
        <authorList>
            <person name="Manzano-Marin A."/>
        </authorList>
    </citation>
    <scope>NUCLEOTIDE SEQUENCE [LARGE SCALE GENOMIC DNA]</scope>
    <source>
        <strain evidence="6">officinalis</strain>
    </source>
</reference>
<keyword evidence="2" id="KW-0694">RNA-binding</keyword>
<dbReference type="PANTHER" id="PTHR38106:SF1">
    <property type="entry name" value="RNA CHAPERONE PROQ"/>
    <property type="match status" value="1"/>
</dbReference>
<dbReference type="STRING" id="1715285.SOFFGTOCOR_0367"/>
<proteinExistence type="predicted"/>
<dbReference type="InterPro" id="IPR035236">
    <property type="entry name" value="ProQ_C"/>
</dbReference>